<gene>
    <name evidence="4" type="ORF">TDIB3V08_LOCUS6741</name>
</gene>
<accession>A0A7R8VQ26</accession>
<dbReference type="PROSITE" id="PS51808">
    <property type="entry name" value="CHCH"/>
    <property type="match status" value="1"/>
</dbReference>
<sequence>MNSIDESCNDLKKQYDACFMSWFKDEFMKGGTNDAKCAAHFKQYHQCIKKAMKEQHIDLKEIERDLWLFSCKTATQAFTRNNSEITNEKIHYKLGPTWSPPDGRSVTDV</sequence>
<name>A0A7R8VQ26_TIMDO</name>
<dbReference type="PANTHER" id="PTHR46403">
    <property type="entry name" value="TP53-REGULATED INHIBITOR OF APOPTOSIS 1"/>
    <property type="match status" value="1"/>
</dbReference>
<evidence type="ECO:0000256" key="3">
    <source>
        <dbReference type="ARBA" id="ARBA00023706"/>
    </source>
</evidence>
<dbReference type="PANTHER" id="PTHR46403:SF1">
    <property type="entry name" value="TP53-REGULATED INHIBITOR OF APOPTOSIS 1"/>
    <property type="match status" value="1"/>
</dbReference>
<proteinExistence type="inferred from homology"/>
<dbReference type="Pfam" id="PF05254">
    <property type="entry name" value="UPF0203"/>
    <property type="match status" value="1"/>
</dbReference>
<protein>
    <recommendedName>
        <fullName evidence="5">TP53-regulated inhibitor of apoptosis 1</fullName>
    </recommendedName>
</protein>
<evidence type="ECO:0008006" key="5">
    <source>
        <dbReference type="Google" id="ProtNLM"/>
    </source>
</evidence>
<dbReference type="InterPro" id="IPR007918">
    <property type="entry name" value="MDM35_apoptosis"/>
</dbReference>
<reference evidence="4" key="1">
    <citation type="submission" date="2020-11" db="EMBL/GenBank/DDBJ databases">
        <authorList>
            <person name="Tran Van P."/>
        </authorList>
    </citation>
    <scope>NUCLEOTIDE SEQUENCE</scope>
</reference>
<keyword evidence="2" id="KW-1015">Disulfide bond</keyword>
<dbReference type="GO" id="GO:0005829">
    <property type="term" value="C:cytosol"/>
    <property type="evidence" value="ECO:0007669"/>
    <property type="project" value="TreeGrafter"/>
</dbReference>
<dbReference type="GO" id="GO:0005758">
    <property type="term" value="C:mitochondrial intermembrane space"/>
    <property type="evidence" value="ECO:0007669"/>
    <property type="project" value="TreeGrafter"/>
</dbReference>
<evidence type="ECO:0000256" key="1">
    <source>
        <dbReference type="ARBA" id="ARBA00006196"/>
    </source>
</evidence>
<evidence type="ECO:0000256" key="2">
    <source>
        <dbReference type="ARBA" id="ARBA00023157"/>
    </source>
</evidence>
<organism evidence="4">
    <name type="scientific">Timema douglasi</name>
    <name type="common">Walking stick</name>
    <dbReference type="NCBI Taxonomy" id="61478"/>
    <lineage>
        <taxon>Eukaryota</taxon>
        <taxon>Metazoa</taxon>
        <taxon>Ecdysozoa</taxon>
        <taxon>Arthropoda</taxon>
        <taxon>Hexapoda</taxon>
        <taxon>Insecta</taxon>
        <taxon>Pterygota</taxon>
        <taxon>Neoptera</taxon>
        <taxon>Polyneoptera</taxon>
        <taxon>Phasmatodea</taxon>
        <taxon>Timematodea</taxon>
        <taxon>Timematoidea</taxon>
        <taxon>Timematidae</taxon>
        <taxon>Timema</taxon>
    </lineage>
</organism>
<evidence type="ECO:0000313" key="4">
    <source>
        <dbReference type="EMBL" id="CAD7200527.1"/>
    </source>
</evidence>
<comment type="catalytic activity">
    <reaction evidence="3">
        <text>a 1,2-diacyl-sn-glycero-3-phosphate(in) = a 1,2-diacyl-sn-glycero-3-phosphate(out)</text>
        <dbReference type="Rhea" id="RHEA:36435"/>
        <dbReference type="ChEBI" id="CHEBI:58608"/>
    </reaction>
</comment>
<comment type="similarity">
    <text evidence="1">Belongs to the TRIAP1/MDM35 family.</text>
</comment>
<dbReference type="GO" id="GO:0005634">
    <property type="term" value="C:nucleus"/>
    <property type="evidence" value="ECO:0007669"/>
    <property type="project" value="TreeGrafter"/>
</dbReference>
<dbReference type="GO" id="GO:1990050">
    <property type="term" value="F:phosphatidic acid transfer activity"/>
    <property type="evidence" value="ECO:0007669"/>
    <property type="project" value="TreeGrafter"/>
</dbReference>
<dbReference type="GO" id="GO:0045332">
    <property type="term" value="P:phospholipid translocation"/>
    <property type="evidence" value="ECO:0007669"/>
    <property type="project" value="TreeGrafter"/>
</dbReference>
<dbReference type="EMBL" id="OA567562">
    <property type="protein sequence ID" value="CAD7200527.1"/>
    <property type="molecule type" value="Genomic_DNA"/>
</dbReference>
<dbReference type="AlphaFoldDB" id="A0A7R8VQ26"/>